<organism evidence="2 3">
    <name type="scientific">Streptomyces ipomoeae 91-03</name>
    <dbReference type="NCBI Taxonomy" id="698759"/>
    <lineage>
        <taxon>Bacteria</taxon>
        <taxon>Bacillati</taxon>
        <taxon>Actinomycetota</taxon>
        <taxon>Actinomycetes</taxon>
        <taxon>Kitasatosporales</taxon>
        <taxon>Streptomycetaceae</taxon>
        <taxon>Streptomyces</taxon>
    </lineage>
</organism>
<dbReference type="InterPro" id="IPR029074">
    <property type="entry name" value="Imm49"/>
</dbReference>
<evidence type="ECO:0000313" key="3">
    <source>
        <dbReference type="Proteomes" id="UP000010411"/>
    </source>
</evidence>
<reference evidence="2 3" key="1">
    <citation type="submission" date="2012-11" db="EMBL/GenBank/DDBJ databases">
        <authorList>
            <person name="Huguet-Tapia J.C."/>
            <person name="Durkin A.S."/>
            <person name="Pettis G.S."/>
            <person name="Badger J.H."/>
        </authorList>
    </citation>
    <scope>NUCLEOTIDE SEQUENCE [LARGE SCALE GENOMIC DNA]</scope>
    <source>
        <strain evidence="2 3">91-03</strain>
    </source>
</reference>
<dbReference type="EMBL" id="AEJC01000370">
    <property type="protein sequence ID" value="EKX64475.1"/>
    <property type="molecule type" value="Genomic_DNA"/>
</dbReference>
<feature type="region of interest" description="Disordered" evidence="1">
    <location>
        <begin position="108"/>
        <end position="150"/>
    </location>
</feature>
<evidence type="ECO:0000313" key="2">
    <source>
        <dbReference type="EMBL" id="EKX64475.1"/>
    </source>
</evidence>
<dbReference type="Proteomes" id="UP000010411">
    <property type="component" value="Unassembled WGS sequence"/>
</dbReference>
<keyword evidence="3" id="KW-1185">Reference proteome</keyword>
<dbReference type="PATRIC" id="fig|698759.3.peg.4881"/>
<dbReference type="RefSeq" id="WP_009320899.1">
    <property type="nucleotide sequence ID" value="NZ_AEJC01000370.1"/>
</dbReference>
<sequence>MRIERHRVGAAAITAVRQDFFNRIGTQLRSMSKAGPMTADEWWLLSEELVEYLAALSVETPDLHTPEAKAVLDDATEAATGAVAYTAYHGHDRFHVFLPYMNFGITYEPEENPEENPSDKPAHNPAAQAAHNPAAQPADNPVAQGTRRPTTLTPHQWLDAFCLAILSDKAEHHGEAFHFAREASQEGGAGRPPVELINGFMAYVIGDTGDDDANHPPSRTEKLTALDTAVARIRTLDHMTGGAQGLLSHPHTTALHALRALTACDQAAFRTHLAELLHPYSTLSGPSARPSSLLPLVPLALTALAYRQEGWEPPIDTDYLPHALVTGFESPGPRVKEYGRDRRPDAVAELAAGPVHLERPDNPQPLHPQSEAYFEEYALEGLTRVDGKPLSAPRLAQSLTYRNILLKARASLSADVTDQQLANLRLAAEMGAALFRTTLAEPGTQVDVTIAGRGLTYPAYHGDQVGPGAWQTAANLALITGVREHLAPVVLAGPARLRNDDSAFGSYRKALLIYLQGAEDPEPLTDKALQDHEKAKNRGFFPPPTILFSQLVEGDAESFNLALLDALESHRDHYRIADRADTSDAALNLDILALTCHARRRGWPIRITTPYLPPRLLQSAKPF</sequence>
<gene>
    <name evidence="2" type="ORF">STRIP9103_04425</name>
</gene>
<feature type="compositionally biased region" description="Low complexity" evidence="1">
    <location>
        <begin position="123"/>
        <end position="138"/>
    </location>
</feature>
<dbReference type="Pfam" id="PF15575">
    <property type="entry name" value="Imm49"/>
    <property type="match status" value="2"/>
</dbReference>
<accession>L1KVH6</accession>
<protein>
    <submittedName>
        <fullName evidence="2">Uncharacterized protein</fullName>
    </submittedName>
</protein>
<evidence type="ECO:0000256" key="1">
    <source>
        <dbReference type="SAM" id="MobiDB-lite"/>
    </source>
</evidence>
<dbReference type="AlphaFoldDB" id="L1KVH6"/>
<name>L1KVH6_9ACTN</name>
<comment type="caution">
    <text evidence="2">The sequence shown here is derived from an EMBL/GenBank/DDBJ whole genome shotgun (WGS) entry which is preliminary data.</text>
</comment>
<proteinExistence type="predicted"/>